<reference evidence="2" key="1">
    <citation type="submission" date="2024-05" db="EMBL/GenBank/DDBJ databases">
        <title>Isolation and characterization of Sporomusa carbonis sp. nov., a carboxydotrophic hydrogenogen in the genus of Sporomusa isolated from a charcoal burning pile.</title>
        <authorList>
            <person name="Boeer T."/>
            <person name="Rosenbaum F."/>
            <person name="Eysell L."/>
            <person name="Mueller V."/>
            <person name="Daniel R."/>
            <person name="Poehlein A."/>
        </authorList>
    </citation>
    <scope>NUCLEOTIDE SEQUENCE [LARGE SCALE GENOMIC DNA]</scope>
    <source>
        <strain evidence="2">DSM 10669</strain>
    </source>
</reference>
<evidence type="ECO:0000313" key="2">
    <source>
        <dbReference type="EMBL" id="XFO67262.1"/>
    </source>
</evidence>
<dbReference type="PANTHER" id="PTHR30006">
    <property type="entry name" value="THIAMINE-BINDING PERIPLASMIC PROTEIN-RELATED"/>
    <property type="match status" value="1"/>
</dbReference>
<evidence type="ECO:0000256" key="1">
    <source>
        <dbReference type="ARBA" id="ARBA00022729"/>
    </source>
</evidence>
<dbReference type="CDD" id="cd13544">
    <property type="entry name" value="PBP2_Fbp_like_1"/>
    <property type="match status" value="1"/>
</dbReference>
<organism evidence="2 3">
    <name type="scientific">Sporomusa silvacetica DSM 10669</name>
    <dbReference type="NCBI Taxonomy" id="1123289"/>
    <lineage>
        <taxon>Bacteria</taxon>
        <taxon>Bacillati</taxon>
        <taxon>Bacillota</taxon>
        <taxon>Negativicutes</taxon>
        <taxon>Selenomonadales</taxon>
        <taxon>Sporomusaceae</taxon>
        <taxon>Sporomusa</taxon>
    </lineage>
</organism>
<sequence length="348" mass="38051">MSTRGGNNLIKKIVSLVLVGMFLLSLVGCSNNNNATKPPESKTLKVVAAYGNKEQIFDAFTKDTGIKVEFLDMSSGEVLARTEAEGGKPMADVWFGGGLDSFIAAKNKGLLTKYESKEVAAIPQEYRDKDFYWYGVSLVTVGFMTNAEILKQKGLPAPKTWADLKDPKYKGEVLIANPSISGTNYAMLSCILQTKGQEEGWKYFTELSKNVPFFSKRGGEPPTKVAAGEAAVGVIPISGEFFALKSKAPVELYFPEDGIPWVPAGLAIFKNAQNLENAKAFVDWALSAKGQKIISEADPRVMVRPDVPVPDIMKDFSKDKLMKVDLEIFGIERTATLDAWDAKIGKKQ</sequence>
<dbReference type="PANTHER" id="PTHR30006:SF2">
    <property type="entry name" value="ABC TRANSPORTER SUBSTRATE-BINDING PROTEIN"/>
    <property type="match status" value="1"/>
</dbReference>
<gene>
    <name evidence="2" type="ORF">SPSIL_034560</name>
</gene>
<protein>
    <submittedName>
        <fullName evidence="2">Uncharacterized protein</fullName>
    </submittedName>
</protein>
<keyword evidence="3" id="KW-1185">Reference proteome</keyword>
<dbReference type="Gene3D" id="3.40.190.10">
    <property type="entry name" value="Periplasmic binding protein-like II"/>
    <property type="match status" value="2"/>
</dbReference>
<dbReference type="PIRSF" id="PIRSF002825">
    <property type="entry name" value="CfbpA"/>
    <property type="match status" value="1"/>
</dbReference>
<evidence type="ECO:0000313" key="3">
    <source>
        <dbReference type="Proteomes" id="UP000216752"/>
    </source>
</evidence>
<dbReference type="Proteomes" id="UP000216752">
    <property type="component" value="Chromosome"/>
</dbReference>
<dbReference type="InterPro" id="IPR026045">
    <property type="entry name" value="Ferric-bd"/>
</dbReference>
<accession>A0ABZ3ING2</accession>
<name>A0ABZ3ING2_9FIRM</name>
<dbReference type="EMBL" id="CP155573">
    <property type="protein sequence ID" value="XFO67262.1"/>
    <property type="molecule type" value="Genomic_DNA"/>
</dbReference>
<dbReference type="Pfam" id="PF13343">
    <property type="entry name" value="SBP_bac_6"/>
    <property type="match status" value="1"/>
</dbReference>
<dbReference type="PROSITE" id="PS51257">
    <property type="entry name" value="PROKAR_LIPOPROTEIN"/>
    <property type="match status" value="1"/>
</dbReference>
<dbReference type="SUPFAM" id="SSF53850">
    <property type="entry name" value="Periplasmic binding protein-like II"/>
    <property type="match status" value="1"/>
</dbReference>
<proteinExistence type="predicted"/>
<keyword evidence="1" id="KW-0732">Signal</keyword>